<evidence type="ECO:0000313" key="3">
    <source>
        <dbReference type="EMBL" id="MCI28441.1"/>
    </source>
</evidence>
<reference evidence="3 4" key="1">
    <citation type="journal article" date="2018" name="Front. Plant Sci.">
        <title>Red Clover (Trifolium pratense) and Zigzag Clover (T. medium) - A Picture of Genomic Similarities and Differences.</title>
        <authorList>
            <person name="Dluhosova J."/>
            <person name="Istvanek J."/>
            <person name="Nedelnik J."/>
            <person name="Repkova J."/>
        </authorList>
    </citation>
    <scope>NUCLEOTIDE SEQUENCE [LARGE SCALE GENOMIC DNA]</scope>
    <source>
        <strain evidence="4">cv. 10/8</strain>
        <tissue evidence="3">Leaf</tissue>
    </source>
</reference>
<keyword evidence="2" id="KW-0732">Signal</keyword>
<proteinExistence type="predicted"/>
<evidence type="ECO:0000256" key="1">
    <source>
        <dbReference type="SAM" id="Phobius"/>
    </source>
</evidence>
<comment type="caution">
    <text evidence="3">The sequence shown here is derived from an EMBL/GenBank/DDBJ whole genome shotgun (WGS) entry which is preliminary data.</text>
</comment>
<protein>
    <recommendedName>
        <fullName evidence="5">Transmembrane protein</fullName>
    </recommendedName>
</protein>
<feature type="chain" id="PRO_5017218452" description="Transmembrane protein" evidence="2">
    <location>
        <begin position="23"/>
        <end position="126"/>
    </location>
</feature>
<evidence type="ECO:0008006" key="5">
    <source>
        <dbReference type="Google" id="ProtNLM"/>
    </source>
</evidence>
<accession>A0A392QVP9</accession>
<feature type="transmembrane region" description="Helical" evidence="1">
    <location>
        <begin position="68"/>
        <end position="95"/>
    </location>
</feature>
<name>A0A392QVP9_9FABA</name>
<keyword evidence="1" id="KW-0812">Transmembrane</keyword>
<feature type="non-terminal residue" evidence="3">
    <location>
        <position position="1"/>
    </location>
</feature>
<feature type="signal peptide" evidence="2">
    <location>
        <begin position="1"/>
        <end position="22"/>
    </location>
</feature>
<keyword evidence="1" id="KW-0472">Membrane</keyword>
<organism evidence="3 4">
    <name type="scientific">Trifolium medium</name>
    <dbReference type="NCBI Taxonomy" id="97028"/>
    <lineage>
        <taxon>Eukaryota</taxon>
        <taxon>Viridiplantae</taxon>
        <taxon>Streptophyta</taxon>
        <taxon>Embryophyta</taxon>
        <taxon>Tracheophyta</taxon>
        <taxon>Spermatophyta</taxon>
        <taxon>Magnoliopsida</taxon>
        <taxon>eudicotyledons</taxon>
        <taxon>Gunneridae</taxon>
        <taxon>Pentapetalae</taxon>
        <taxon>rosids</taxon>
        <taxon>fabids</taxon>
        <taxon>Fabales</taxon>
        <taxon>Fabaceae</taxon>
        <taxon>Papilionoideae</taxon>
        <taxon>50 kb inversion clade</taxon>
        <taxon>NPAAA clade</taxon>
        <taxon>Hologalegina</taxon>
        <taxon>IRL clade</taxon>
        <taxon>Trifolieae</taxon>
        <taxon>Trifolium</taxon>
    </lineage>
</organism>
<sequence>HKIQTHLLRCSVFWWWCDEILCSAPPFSPGVTVTTLSYSDLDRDSKVVGDGSVLVASSFFSVRRSFSYGLLLGLVGGFTFLQVCFFLAGGLMGVLEVAAPLLAVLRFGSFQTRFGFDGGVVLQVTP</sequence>
<keyword evidence="4" id="KW-1185">Reference proteome</keyword>
<evidence type="ECO:0000313" key="4">
    <source>
        <dbReference type="Proteomes" id="UP000265520"/>
    </source>
</evidence>
<dbReference type="EMBL" id="LXQA010165745">
    <property type="protein sequence ID" value="MCI28441.1"/>
    <property type="molecule type" value="Genomic_DNA"/>
</dbReference>
<evidence type="ECO:0000256" key="2">
    <source>
        <dbReference type="SAM" id="SignalP"/>
    </source>
</evidence>
<keyword evidence="1" id="KW-1133">Transmembrane helix</keyword>
<dbReference type="Proteomes" id="UP000265520">
    <property type="component" value="Unassembled WGS sequence"/>
</dbReference>
<dbReference type="AlphaFoldDB" id="A0A392QVP9"/>